<reference evidence="1 2" key="1">
    <citation type="submission" date="2020-02" db="EMBL/GenBank/DDBJ databases">
        <authorList>
            <person name="Ma Q."/>
            <person name="Huang Y."/>
            <person name="Song X."/>
            <person name="Pei D."/>
        </authorList>
    </citation>
    <scope>NUCLEOTIDE SEQUENCE [LARGE SCALE GENOMIC DNA]</scope>
    <source>
        <strain evidence="1">Sxm20200214</strain>
        <tissue evidence="1">Leaf</tissue>
    </source>
</reference>
<accession>A0A8X8BAP9</accession>
<protein>
    <submittedName>
        <fullName evidence="1">Uncharacterized protein</fullName>
    </submittedName>
</protein>
<comment type="caution">
    <text evidence="1">The sequence shown here is derived from an EMBL/GenBank/DDBJ whole genome shotgun (WGS) entry which is preliminary data.</text>
</comment>
<name>A0A8X8BAP9_BRACI</name>
<proteinExistence type="predicted"/>
<dbReference type="OrthoDB" id="1112367at2759"/>
<evidence type="ECO:0000313" key="2">
    <source>
        <dbReference type="Proteomes" id="UP000886595"/>
    </source>
</evidence>
<gene>
    <name evidence="1" type="ORF">Bca52824_010440</name>
</gene>
<sequence>MGSSQLHSELKAGQCMKIEGRSVYAGGSGVAPPMLGGSKCEPEVLSKGEQVSAEGMLLANGDMCANHEMPTSQCLVEVSSYNFTVKRRTITATRVVFPAVLPPFVAAENQPGAIDETAHAPQVIPFCHRWNLQLKVFR</sequence>
<dbReference type="EMBL" id="JAAMPC010000002">
    <property type="protein sequence ID" value="KAG2327712.1"/>
    <property type="molecule type" value="Genomic_DNA"/>
</dbReference>
<dbReference type="Proteomes" id="UP000886595">
    <property type="component" value="Unassembled WGS sequence"/>
</dbReference>
<dbReference type="AlphaFoldDB" id="A0A8X8BAP9"/>
<organism evidence="1 2">
    <name type="scientific">Brassica carinata</name>
    <name type="common">Ethiopian mustard</name>
    <name type="synonym">Abyssinian cabbage</name>
    <dbReference type="NCBI Taxonomy" id="52824"/>
    <lineage>
        <taxon>Eukaryota</taxon>
        <taxon>Viridiplantae</taxon>
        <taxon>Streptophyta</taxon>
        <taxon>Embryophyta</taxon>
        <taxon>Tracheophyta</taxon>
        <taxon>Spermatophyta</taxon>
        <taxon>Magnoliopsida</taxon>
        <taxon>eudicotyledons</taxon>
        <taxon>Gunneridae</taxon>
        <taxon>Pentapetalae</taxon>
        <taxon>rosids</taxon>
        <taxon>malvids</taxon>
        <taxon>Brassicales</taxon>
        <taxon>Brassicaceae</taxon>
        <taxon>Brassiceae</taxon>
        <taxon>Brassica</taxon>
    </lineage>
</organism>
<keyword evidence="2" id="KW-1185">Reference proteome</keyword>
<evidence type="ECO:0000313" key="1">
    <source>
        <dbReference type="EMBL" id="KAG2327712.1"/>
    </source>
</evidence>